<dbReference type="GO" id="GO:0016757">
    <property type="term" value="F:glycosyltransferase activity"/>
    <property type="evidence" value="ECO:0007669"/>
    <property type="project" value="UniProtKB-KW"/>
</dbReference>
<feature type="active site" description="Nucleophile" evidence="9">
    <location>
        <position position="151"/>
    </location>
</feature>
<dbReference type="AlphaFoldDB" id="A0A0A6PAI5"/>
<keyword evidence="3" id="KW-0328">Glycosyltransferase</keyword>
<feature type="domain" description="L,D-TPase catalytic" evidence="10">
    <location>
        <begin position="18"/>
        <end position="175"/>
    </location>
</feature>
<dbReference type="CDD" id="cd16913">
    <property type="entry name" value="YkuD_like"/>
    <property type="match status" value="1"/>
</dbReference>
<evidence type="ECO:0000256" key="4">
    <source>
        <dbReference type="ARBA" id="ARBA00022679"/>
    </source>
</evidence>
<dbReference type="PANTHER" id="PTHR30582:SF24">
    <property type="entry name" value="L,D-TRANSPEPTIDASE ERFK_SRFK-RELATED"/>
    <property type="match status" value="1"/>
</dbReference>
<proteinExistence type="inferred from homology"/>
<evidence type="ECO:0000313" key="11">
    <source>
        <dbReference type="EMBL" id="KHD07795.2"/>
    </source>
</evidence>
<dbReference type="UniPathway" id="UPA00219"/>
<comment type="pathway">
    <text evidence="1 9">Cell wall biogenesis; peptidoglycan biosynthesis.</text>
</comment>
<dbReference type="GO" id="GO:0005576">
    <property type="term" value="C:extracellular region"/>
    <property type="evidence" value="ECO:0007669"/>
    <property type="project" value="TreeGrafter"/>
</dbReference>
<evidence type="ECO:0000256" key="9">
    <source>
        <dbReference type="PROSITE-ProRule" id="PRU01373"/>
    </source>
</evidence>
<organism evidence="11 12">
    <name type="scientific">Candidatus Thiomargarita nelsonii</name>
    <dbReference type="NCBI Taxonomy" id="1003181"/>
    <lineage>
        <taxon>Bacteria</taxon>
        <taxon>Pseudomonadati</taxon>
        <taxon>Pseudomonadota</taxon>
        <taxon>Gammaproteobacteria</taxon>
        <taxon>Thiotrichales</taxon>
        <taxon>Thiotrichaceae</taxon>
        <taxon>Thiomargarita</taxon>
    </lineage>
</organism>
<keyword evidence="12" id="KW-1185">Reference proteome</keyword>
<gene>
    <name evidence="11" type="ORF">PN36_28985</name>
</gene>
<evidence type="ECO:0000256" key="3">
    <source>
        <dbReference type="ARBA" id="ARBA00022676"/>
    </source>
</evidence>
<dbReference type="Proteomes" id="UP000030428">
    <property type="component" value="Unassembled WGS sequence"/>
</dbReference>
<keyword evidence="5" id="KW-0378">Hydrolase</keyword>
<evidence type="ECO:0000313" key="12">
    <source>
        <dbReference type="Proteomes" id="UP000030428"/>
    </source>
</evidence>
<comment type="caution">
    <text evidence="11">The sequence shown here is derived from an EMBL/GenBank/DDBJ whole genome shotgun (WGS) entry which is preliminary data.</text>
</comment>
<dbReference type="SUPFAM" id="SSF141523">
    <property type="entry name" value="L,D-transpeptidase catalytic domain-like"/>
    <property type="match status" value="1"/>
</dbReference>
<evidence type="ECO:0000256" key="1">
    <source>
        <dbReference type="ARBA" id="ARBA00004752"/>
    </source>
</evidence>
<protein>
    <recommendedName>
        <fullName evidence="10">L,D-TPase catalytic domain-containing protein</fullName>
    </recommendedName>
</protein>
<dbReference type="GO" id="GO:0018104">
    <property type="term" value="P:peptidoglycan-protein cross-linking"/>
    <property type="evidence" value="ECO:0007669"/>
    <property type="project" value="TreeGrafter"/>
</dbReference>
<dbReference type="GO" id="GO:0008360">
    <property type="term" value="P:regulation of cell shape"/>
    <property type="evidence" value="ECO:0007669"/>
    <property type="project" value="UniProtKB-UniRule"/>
</dbReference>
<keyword evidence="8 9" id="KW-0961">Cell wall biogenesis/degradation</keyword>
<dbReference type="GO" id="GO:0071555">
    <property type="term" value="P:cell wall organization"/>
    <property type="evidence" value="ECO:0007669"/>
    <property type="project" value="UniProtKB-UniRule"/>
</dbReference>
<reference evidence="11 12" key="1">
    <citation type="journal article" date="2016" name="Front. Microbiol.">
        <title>Single-Cell (Meta-)Genomics of a Dimorphic Candidatus Thiomargarita nelsonii Reveals Genomic Plasticity.</title>
        <authorList>
            <person name="Flood B.E."/>
            <person name="Fliss P."/>
            <person name="Jones D.S."/>
            <person name="Dick G.J."/>
            <person name="Jain S."/>
            <person name="Kaster A.K."/>
            <person name="Winkel M."/>
            <person name="Mussmann M."/>
            <person name="Bailey J."/>
        </authorList>
    </citation>
    <scope>NUCLEOTIDE SEQUENCE [LARGE SCALE GENOMIC DNA]</scope>
    <source>
        <strain evidence="11">Hydrate Ridge</strain>
    </source>
</reference>
<evidence type="ECO:0000256" key="5">
    <source>
        <dbReference type="ARBA" id="ARBA00022801"/>
    </source>
</evidence>
<dbReference type="InterPro" id="IPR050979">
    <property type="entry name" value="LD-transpeptidase"/>
</dbReference>
<evidence type="ECO:0000256" key="8">
    <source>
        <dbReference type="ARBA" id="ARBA00023316"/>
    </source>
</evidence>
<dbReference type="PROSITE" id="PS52029">
    <property type="entry name" value="LD_TPASE"/>
    <property type="match status" value="1"/>
</dbReference>
<keyword evidence="4" id="KW-0808">Transferase</keyword>
<dbReference type="PANTHER" id="PTHR30582">
    <property type="entry name" value="L,D-TRANSPEPTIDASE"/>
    <property type="match status" value="1"/>
</dbReference>
<keyword evidence="6 9" id="KW-0133">Cell shape</keyword>
<dbReference type="EMBL" id="JSZA02000195">
    <property type="protein sequence ID" value="KHD07795.2"/>
    <property type="molecule type" value="Genomic_DNA"/>
</dbReference>
<dbReference type="Gene3D" id="2.40.440.10">
    <property type="entry name" value="L,D-transpeptidase catalytic domain-like"/>
    <property type="match status" value="1"/>
</dbReference>
<dbReference type="InterPro" id="IPR038063">
    <property type="entry name" value="Transpep_catalytic_dom"/>
</dbReference>
<sequence>MNKTPKHANPCVTLPIESKIEVDISEQKLYLFCRYEDGNEEVKIYPVSTSKYGIGSEAGSNKTPLGLHHIKNKIGDGAPQGMIFKARQSTKRVAEMNAVGAGDLVTTRIMWLKGLEPGQNSGRGIDSYRRYIYIHGTAEENKIGQPASHGCVRMYNSDVIDLFERVTEGTEVYIKK</sequence>
<dbReference type="InterPro" id="IPR005490">
    <property type="entry name" value="LD_TPept_cat_dom"/>
</dbReference>
<evidence type="ECO:0000259" key="10">
    <source>
        <dbReference type="PROSITE" id="PS52029"/>
    </source>
</evidence>
<comment type="similarity">
    <text evidence="2">Belongs to the YkuD family.</text>
</comment>
<evidence type="ECO:0000256" key="7">
    <source>
        <dbReference type="ARBA" id="ARBA00022984"/>
    </source>
</evidence>
<evidence type="ECO:0000256" key="6">
    <source>
        <dbReference type="ARBA" id="ARBA00022960"/>
    </source>
</evidence>
<accession>A0A0A6PAI5</accession>
<keyword evidence="7 9" id="KW-0573">Peptidoglycan synthesis</keyword>
<dbReference type="Pfam" id="PF03734">
    <property type="entry name" value="YkuD"/>
    <property type="match status" value="1"/>
</dbReference>
<dbReference type="GO" id="GO:0071972">
    <property type="term" value="F:peptidoglycan L,D-transpeptidase activity"/>
    <property type="evidence" value="ECO:0007669"/>
    <property type="project" value="TreeGrafter"/>
</dbReference>
<name>A0A0A6PAI5_9GAMM</name>
<evidence type="ECO:0000256" key="2">
    <source>
        <dbReference type="ARBA" id="ARBA00005992"/>
    </source>
</evidence>
<feature type="active site" description="Proton donor/acceptor" evidence="9">
    <location>
        <position position="135"/>
    </location>
</feature>